<evidence type="ECO:0000256" key="2">
    <source>
        <dbReference type="SAM" id="Phobius"/>
    </source>
</evidence>
<dbReference type="EMBL" id="LR797516">
    <property type="protein sequence ID" value="CAB4222263.1"/>
    <property type="molecule type" value="Genomic_DNA"/>
</dbReference>
<evidence type="ECO:0000256" key="1">
    <source>
        <dbReference type="SAM" id="MobiDB-lite"/>
    </source>
</evidence>
<feature type="region of interest" description="Disordered" evidence="1">
    <location>
        <begin position="57"/>
        <end position="76"/>
    </location>
</feature>
<name>A0A6J5T3F3_9CAUD</name>
<keyword evidence="2" id="KW-0472">Membrane</keyword>
<gene>
    <name evidence="3" type="ORF">UFOVP1056_18</name>
    <name evidence="4" type="ORF">UFOVP1659_15</name>
</gene>
<reference evidence="4" key="1">
    <citation type="submission" date="2020-05" db="EMBL/GenBank/DDBJ databases">
        <authorList>
            <person name="Chiriac C."/>
            <person name="Salcher M."/>
            <person name="Ghai R."/>
            <person name="Kavagutti S V."/>
        </authorList>
    </citation>
    <scope>NUCLEOTIDE SEQUENCE</scope>
</reference>
<keyword evidence="2" id="KW-1133">Transmembrane helix</keyword>
<organism evidence="4">
    <name type="scientific">uncultured Caudovirales phage</name>
    <dbReference type="NCBI Taxonomy" id="2100421"/>
    <lineage>
        <taxon>Viruses</taxon>
        <taxon>Duplodnaviria</taxon>
        <taxon>Heunggongvirae</taxon>
        <taxon>Uroviricota</taxon>
        <taxon>Caudoviricetes</taxon>
        <taxon>Peduoviridae</taxon>
        <taxon>Maltschvirus</taxon>
        <taxon>Maltschvirus maltsch</taxon>
    </lineage>
</organism>
<keyword evidence="2" id="KW-0812">Transmembrane</keyword>
<accession>A0A6J5T3F3</accession>
<dbReference type="EMBL" id="LR797014">
    <property type="protein sequence ID" value="CAB4181155.1"/>
    <property type="molecule type" value="Genomic_DNA"/>
</dbReference>
<evidence type="ECO:0000313" key="3">
    <source>
        <dbReference type="EMBL" id="CAB4181155.1"/>
    </source>
</evidence>
<evidence type="ECO:0000313" key="4">
    <source>
        <dbReference type="EMBL" id="CAB4222263.1"/>
    </source>
</evidence>
<proteinExistence type="predicted"/>
<protein>
    <submittedName>
        <fullName evidence="4">Uncharacterized protein</fullName>
    </submittedName>
</protein>
<feature type="transmembrane region" description="Helical" evidence="2">
    <location>
        <begin position="12"/>
        <end position="30"/>
    </location>
</feature>
<sequence>MAVQIANLPKAWILALGILAVTALMLAGRIPSDSGLPVLTALSGYGIGNGIGAANTAKSGGAPSPHIFEATEEQIS</sequence>